<dbReference type="InterPro" id="IPR000700">
    <property type="entry name" value="PAS-assoc_C"/>
</dbReference>
<dbReference type="Proteomes" id="UP001196661">
    <property type="component" value="Unassembled WGS sequence"/>
</dbReference>
<evidence type="ECO:0000259" key="1">
    <source>
        <dbReference type="PROSITE" id="PS50112"/>
    </source>
</evidence>
<dbReference type="InterPro" id="IPR035965">
    <property type="entry name" value="PAS-like_dom_sf"/>
</dbReference>
<protein>
    <submittedName>
        <fullName evidence="4">Diguanylate cyclase</fullName>
    </submittedName>
</protein>
<dbReference type="InterPro" id="IPR000014">
    <property type="entry name" value="PAS"/>
</dbReference>
<dbReference type="NCBIfam" id="TIGR00254">
    <property type="entry name" value="GGDEF"/>
    <property type="match status" value="1"/>
</dbReference>
<dbReference type="Gene3D" id="3.30.450.40">
    <property type="match status" value="1"/>
</dbReference>
<comment type="caution">
    <text evidence="4">The sequence shown here is derived from an EMBL/GenBank/DDBJ whole genome shotgun (WGS) entry which is preliminary data.</text>
</comment>
<dbReference type="InterPro" id="IPR043128">
    <property type="entry name" value="Rev_trsase/Diguanyl_cyclase"/>
</dbReference>
<dbReference type="Pfam" id="PF01590">
    <property type="entry name" value="GAF"/>
    <property type="match status" value="1"/>
</dbReference>
<dbReference type="Pfam" id="PF08447">
    <property type="entry name" value="PAS_3"/>
    <property type="match status" value="1"/>
</dbReference>
<dbReference type="SUPFAM" id="SSF55781">
    <property type="entry name" value="GAF domain-like"/>
    <property type="match status" value="1"/>
</dbReference>
<dbReference type="PANTHER" id="PTHR45138:SF9">
    <property type="entry name" value="DIGUANYLATE CYCLASE DGCM-RELATED"/>
    <property type="match status" value="1"/>
</dbReference>
<dbReference type="CDD" id="cd01949">
    <property type="entry name" value="GGDEF"/>
    <property type="match status" value="1"/>
</dbReference>
<dbReference type="InterPro" id="IPR050469">
    <property type="entry name" value="Diguanylate_Cyclase"/>
</dbReference>
<dbReference type="CDD" id="cd00130">
    <property type="entry name" value="PAS"/>
    <property type="match status" value="1"/>
</dbReference>
<dbReference type="InterPro" id="IPR000160">
    <property type="entry name" value="GGDEF_dom"/>
</dbReference>
<feature type="domain" description="PAS" evidence="1">
    <location>
        <begin position="232"/>
        <end position="309"/>
    </location>
</feature>
<dbReference type="SUPFAM" id="SSF55785">
    <property type="entry name" value="PYP-like sensor domain (PAS domain)"/>
    <property type="match status" value="1"/>
</dbReference>
<evidence type="ECO:0000259" key="2">
    <source>
        <dbReference type="PROSITE" id="PS50113"/>
    </source>
</evidence>
<dbReference type="EMBL" id="JADOER010000004">
    <property type="protein sequence ID" value="MBT9311562.1"/>
    <property type="molecule type" value="Genomic_DNA"/>
</dbReference>
<dbReference type="PROSITE" id="PS50887">
    <property type="entry name" value="GGDEF"/>
    <property type="match status" value="1"/>
</dbReference>
<dbReference type="SMART" id="SM00065">
    <property type="entry name" value="GAF"/>
    <property type="match status" value="1"/>
</dbReference>
<organism evidence="4 5">
    <name type="scientific">Leptothoe kymatousa TAU-MAC 1615</name>
    <dbReference type="NCBI Taxonomy" id="2364775"/>
    <lineage>
        <taxon>Bacteria</taxon>
        <taxon>Bacillati</taxon>
        <taxon>Cyanobacteriota</taxon>
        <taxon>Cyanophyceae</taxon>
        <taxon>Nodosilineales</taxon>
        <taxon>Cymatolegaceae</taxon>
        <taxon>Leptothoe</taxon>
        <taxon>Leptothoe kymatousa</taxon>
    </lineage>
</organism>
<dbReference type="SMART" id="SM00086">
    <property type="entry name" value="PAC"/>
    <property type="match status" value="1"/>
</dbReference>
<evidence type="ECO:0000259" key="3">
    <source>
        <dbReference type="PROSITE" id="PS50887"/>
    </source>
</evidence>
<dbReference type="InterPro" id="IPR003018">
    <property type="entry name" value="GAF"/>
</dbReference>
<dbReference type="Pfam" id="PF00990">
    <property type="entry name" value="GGDEF"/>
    <property type="match status" value="1"/>
</dbReference>
<dbReference type="Gene3D" id="3.30.450.20">
    <property type="entry name" value="PAS domain"/>
    <property type="match status" value="1"/>
</dbReference>
<evidence type="ECO:0000313" key="4">
    <source>
        <dbReference type="EMBL" id="MBT9311562.1"/>
    </source>
</evidence>
<gene>
    <name evidence="4" type="ORF">IXB28_05040</name>
</gene>
<dbReference type="InterPro" id="IPR013655">
    <property type="entry name" value="PAS_fold_3"/>
</dbReference>
<dbReference type="SUPFAM" id="SSF55073">
    <property type="entry name" value="Nucleotide cyclase"/>
    <property type="match status" value="1"/>
</dbReference>
<dbReference type="PROSITE" id="PS50113">
    <property type="entry name" value="PAC"/>
    <property type="match status" value="1"/>
</dbReference>
<dbReference type="PANTHER" id="PTHR45138">
    <property type="entry name" value="REGULATORY COMPONENTS OF SENSORY TRANSDUCTION SYSTEM"/>
    <property type="match status" value="1"/>
</dbReference>
<accession>A0ABS5Y154</accession>
<feature type="domain" description="GGDEF" evidence="3">
    <location>
        <begin position="401"/>
        <end position="538"/>
    </location>
</feature>
<dbReference type="SMART" id="SM00267">
    <property type="entry name" value="GGDEF"/>
    <property type="match status" value="1"/>
</dbReference>
<dbReference type="PROSITE" id="PS50112">
    <property type="entry name" value="PAS"/>
    <property type="match status" value="1"/>
</dbReference>
<feature type="domain" description="PAC" evidence="2">
    <location>
        <begin position="311"/>
        <end position="364"/>
    </location>
</feature>
<dbReference type="InterPro" id="IPR001610">
    <property type="entry name" value="PAC"/>
</dbReference>
<keyword evidence="5" id="KW-1185">Reference proteome</keyword>
<evidence type="ECO:0000313" key="5">
    <source>
        <dbReference type="Proteomes" id="UP001196661"/>
    </source>
</evidence>
<dbReference type="NCBIfam" id="TIGR00229">
    <property type="entry name" value="sensory_box"/>
    <property type="match status" value="1"/>
</dbReference>
<proteinExistence type="predicted"/>
<dbReference type="InterPro" id="IPR029016">
    <property type="entry name" value="GAF-like_dom_sf"/>
</dbReference>
<dbReference type="RefSeq" id="WP_215617443.1">
    <property type="nucleotide sequence ID" value="NZ_JADOER010000004.1"/>
</dbReference>
<dbReference type="InterPro" id="IPR029787">
    <property type="entry name" value="Nucleotide_cyclase"/>
</dbReference>
<sequence>MSIASEQFSQSTVAPVFLDSPLSHGVLAQTLLDLNQCEAIGNGDLDIATNHISQCVVESLEATSCHIWLYSRDRTTLKQVATWGNSSDQSPNELTVDHHPDYFQTLSQQQCLVLNSCPPGQQGVISKTKSSFHPSQLPPYLSTDAPHITALLEVPIYRQNQVTGILCCTQHHSPRVWQPPEKSFLISAACMVGLTLSQFKYQQQTQVLNRQKRQLSLANIEQQQAEKAWQESQRFIQGILDASSNILYVNDFASGTNYYVNGFMQHILGYSPQEIQKLGPKFLEQIANPKDIQAIHQARTTLAQASRDKTVETEYRLRHKQGSWHWMLCRETIFQWHEDGTPLQLLGTATDITVHKENTKALEQKNQVLTELAMVDGLTQIANRRAFDDFLDRAWADRTQSPLSLILCDIDFFKPYNDNYGHQQGDKCIQKVARAITDAVKRRPDLVARYGGEEFAIVLPNTTQEGAKNVAQNIQIAISNLRIEHHHSGISEYVSLSLGIATAAAREERSPNKLIAAADQGLYHAKSNGRNQFSVGYLADEDEESVSIQTPCQLTLGLEEEEPSP</sequence>
<dbReference type="Gene3D" id="3.30.70.270">
    <property type="match status" value="1"/>
</dbReference>
<reference evidence="4 5" key="1">
    <citation type="journal article" date="2021" name="Mar. Drugs">
        <title>Genome Reduction and Secondary Metabolism of the Marine Sponge-Associated Cyanobacterium Leptothoe.</title>
        <authorList>
            <person name="Konstantinou D."/>
            <person name="Popin R.V."/>
            <person name="Fewer D.P."/>
            <person name="Sivonen K."/>
            <person name="Gkelis S."/>
        </authorList>
    </citation>
    <scope>NUCLEOTIDE SEQUENCE [LARGE SCALE GENOMIC DNA]</scope>
    <source>
        <strain evidence="4 5">TAU-MAC 1615</strain>
    </source>
</reference>
<name>A0ABS5Y154_9CYAN</name>